<comment type="caution">
    <text evidence="12">The sequence shown here is derived from an EMBL/GenBank/DDBJ whole genome shotgun (WGS) entry which is preliminary data.</text>
</comment>
<dbReference type="InterPro" id="IPR042101">
    <property type="entry name" value="SRP54_N_sf"/>
</dbReference>
<evidence type="ECO:0000256" key="10">
    <source>
        <dbReference type="SAM" id="MobiDB-lite"/>
    </source>
</evidence>
<dbReference type="EC" id="3.6.5.4" evidence="9"/>
<dbReference type="Pfam" id="PF02881">
    <property type="entry name" value="SRP54_N"/>
    <property type="match status" value="1"/>
</dbReference>
<dbReference type="InterPro" id="IPR027417">
    <property type="entry name" value="P-loop_NTPase"/>
</dbReference>
<evidence type="ECO:0000313" key="13">
    <source>
        <dbReference type="Proteomes" id="UP000313312"/>
    </source>
</evidence>
<evidence type="ECO:0000256" key="7">
    <source>
        <dbReference type="ARBA" id="ARBA00023170"/>
    </source>
</evidence>
<feature type="compositionally biased region" description="Acidic residues" evidence="10">
    <location>
        <begin position="29"/>
        <end position="38"/>
    </location>
</feature>
<evidence type="ECO:0000256" key="6">
    <source>
        <dbReference type="ARBA" id="ARBA00023136"/>
    </source>
</evidence>
<dbReference type="SMART" id="SM00382">
    <property type="entry name" value="AAA"/>
    <property type="match status" value="1"/>
</dbReference>
<dbReference type="Gene3D" id="3.40.50.300">
    <property type="entry name" value="P-loop containing nucleotide triphosphate hydrolases"/>
    <property type="match status" value="1"/>
</dbReference>
<sequence length="393" mass="43631">MGLFDIFKHKNQSTSNEENKVDEQKTLTENEENNEELPESGKKETADSEIKPSDFNQPEKENDSVTPIVENNEKIDEIESQKNENQASYEEGLEKTRSSFGEKLNHLFANFRNVDEDFFDDLEDTLIESDVGVQTATQISDQLKEAVKLDNVKGHKEVQNFVIQKLVEIYDSPSNDENKLKENPDGPTVILFIGVNGAGKTTTIGKMAHKYQKQGKKVLLAAADTFRAGAIQQLDEWAKRDHVDIVKKSEGSDPASVVYDAVEKAKSDDYDILFIDTAGRLQNKVNLMKELAKMNKIITNKIPGAPQEVLLVIDATIGQNAMSQAKTFKEVADISGIVLTKLDGTAKGGIVIAIKNEIGIPVKYVGLGESVDDLQTFDPEKFVYGLFKGLVEE</sequence>
<dbReference type="HAMAP" id="MF_00920">
    <property type="entry name" value="FtsY"/>
    <property type="match status" value="1"/>
</dbReference>
<name>A0A5C4TLK4_FRUSA</name>
<feature type="binding site" evidence="9">
    <location>
        <begin position="276"/>
        <end position="280"/>
    </location>
    <ligand>
        <name>GTP</name>
        <dbReference type="ChEBI" id="CHEBI:37565"/>
    </ligand>
</feature>
<accession>A0A5C4TLK4</accession>
<dbReference type="FunFam" id="1.20.120.140:FF:000002">
    <property type="entry name" value="Signal recognition particle receptor FtsY"/>
    <property type="match status" value="1"/>
</dbReference>
<dbReference type="InterPro" id="IPR013822">
    <property type="entry name" value="Signal_recog_particl_SRP54_hlx"/>
</dbReference>
<comment type="similarity">
    <text evidence="9">Belongs to the GTP-binding SRP family. FtsY subfamily.</text>
</comment>
<feature type="binding site" evidence="9">
    <location>
        <begin position="194"/>
        <end position="201"/>
    </location>
    <ligand>
        <name>GTP</name>
        <dbReference type="ChEBI" id="CHEBI:37565"/>
    </ligand>
</feature>
<feature type="compositionally biased region" description="Basic and acidic residues" evidence="10">
    <location>
        <begin position="17"/>
        <end position="28"/>
    </location>
</feature>
<reference evidence="12 13" key="1">
    <citation type="submission" date="2018-05" db="EMBL/GenBank/DDBJ databases">
        <title>Lactobacillus sanfranciscensis Ah4 draft denome sequence.</title>
        <authorList>
            <person name="Zhang G."/>
        </authorList>
    </citation>
    <scope>NUCLEOTIDE SEQUENCE [LARGE SCALE GENOMIC DNA]</scope>
    <source>
        <strain evidence="12 13">Ah4</strain>
    </source>
</reference>
<dbReference type="PANTHER" id="PTHR43134">
    <property type="entry name" value="SIGNAL RECOGNITION PARTICLE RECEPTOR SUBUNIT ALPHA"/>
    <property type="match status" value="1"/>
</dbReference>
<keyword evidence="4 9" id="KW-0378">Hydrolase</keyword>
<feature type="compositionally biased region" description="Basic and acidic residues" evidence="10">
    <location>
        <begin position="39"/>
        <end position="63"/>
    </location>
</feature>
<dbReference type="GO" id="GO:0005525">
    <property type="term" value="F:GTP binding"/>
    <property type="evidence" value="ECO:0007669"/>
    <property type="project" value="UniProtKB-UniRule"/>
</dbReference>
<comment type="catalytic activity">
    <reaction evidence="8 9">
        <text>GTP + H2O = GDP + phosphate + H(+)</text>
        <dbReference type="Rhea" id="RHEA:19669"/>
        <dbReference type="ChEBI" id="CHEBI:15377"/>
        <dbReference type="ChEBI" id="CHEBI:15378"/>
        <dbReference type="ChEBI" id="CHEBI:37565"/>
        <dbReference type="ChEBI" id="CHEBI:43474"/>
        <dbReference type="ChEBI" id="CHEBI:58189"/>
        <dbReference type="EC" id="3.6.5.4"/>
    </reaction>
</comment>
<dbReference type="PANTHER" id="PTHR43134:SF1">
    <property type="entry name" value="SIGNAL RECOGNITION PARTICLE RECEPTOR SUBUNIT ALPHA"/>
    <property type="match status" value="1"/>
</dbReference>
<dbReference type="GO" id="GO:0005047">
    <property type="term" value="F:signal recognition particle binding"/>
    <property type="evidence" value="ECO:0007669"/>
    <property type="project" value="TreeGrafter"/>
</dbReference>
<dbReference type="InterPro" id="IPR036225">
    <property type="entry name" value="SRP/SRP_N"/>
</dbReference>
<gene>
    <name evidence="9" type="primary">ftsY</name>
    <name evidence="12" type="ORF">DID87_01520</name>
</gene>
<dbReference type="Pfam" id="PF00448">
    <property type="entry name" value="SRP54"/>
    <property type="match status" value="1"/>
</dbReference>
<dbReference type="SUPFAM" id="SSF52540">
    <property type="entry name" value="P-loop containing nucleoside triphosphate hydrolases"/>
    <property type="match status" value="1"/>
</dbReference>
<evidence type="ECO:0000256" key="1">
    <source>
        <dbReference type="ARBA" id="ARBA00022475"/>
    </source>
</evidence>
<dbReference type="SUPFAM" id="SSF47364">
    <property type="entry name" value="Domain of the SRP/SRP receptor G-proteins"/>
    <property type="match status" value="1"/>
</dbReference>
<evidence type="ECO:0000256" key="9">
    <source>
        <dbReference type="HAMAP-Rule" id="MF_00920"/>
    </source>
</evidence>
<keyword evidence="1 9" id="KW-1003">Cell membrane</keyword>
<evidence type="ECO:0000313" key="12">
    <source>
        <dbReference type="EMBL" id="TNK91049.1"/>
    </source>
</evidence>
<organism evidence="12 13">
    <name type="scientific">Fructilactobacillus sanfranciscensis</name>
    <name type="common">Lactobacillus sanfranciscensis</name>
    <dbReference type="NCBI Taxonomy" id="1625"/>
    <lineage>
        <taxon>Bacteria</taxon>
        <taxon>Bacillati</taxon>
        <taxon>Bacillota</taxon>
        <taxon>Bacilli</taxon>
        <taxon>Lactobacillales</taxon>
        <taxon>Lactobacillaceae</taxon>
        <taxon>Fructilactobacillus</taxon>
    </lineage>
</organism>
<evidence type="ECO:0000256" key="4">
    <source>
        <dbReference type="ARBA" id="ARBA00022801"/>
    </source>
</evidence>
<evidence type="ECO:0000256" key="8">
    <source>
        <dbReference type="ARBA" id="ARBA00048027"/>
    </source>
</evidence>
<evidence type="ECO:0000256" key="2">
    <source>
        <dbReference type="ARBA" id="ARBA00022490"/>
    </source>
</evidence>
<dbReference type="SMART" id="SM00962">
    <property type="entry name" value="SRP54"/>
    <property type="match status" value="1"/>
</dbReference>
<keyword evidence="3 9" id="KW-0547">Nucleotide-binding</keyword>
<evidence type="ECO:0000256" key="5">
    <source>
        <dbReference type="ARBA" id="ARBA00023134"/>
    </source>
</evidence>
<keyword evidence="6 9" id="KW-0472">Membrane</keyword>
<feature type="binding site" evidence="9">
    <location>
        <begin position="340"/>
        <end position="343"/>
    </location>
    <ligand>
        <name>GTP</name>
        <dbReference type="ChEBI" id="CHEBI:37565"/>
    </ligand>
</feature>
<comment type="subunit">
    <text evidence="9">Part of the signal recognition particle protein translocation system, which is composed of SRP and FtsY.</text>
</comment>
<dbReference type="SMART" id="SM00963">
    <property type="entry name" value="SRP54_N"/>
    <property type="match status" value="1"/>
</dbReference>
<keyword evidence="5 9" id="KW-0342">GTP-binding</keyword>
<dbReference type="GO" id="GO:0005886">
    <property type="term" value="C:plasma membrane"/>
    <property type="evidence" value="ECO:0007669"/>
    <property type="project" value="UniProtKB-SubCell"/>
</dbReference>
<comment type="subcellular location">
    <subcellularLocation>
        <location evidence="9">Cell membrane</location>
        <topology evidence="9">Peripheral membrane protein</topology>
        <orientation evidence="9">Cytoplasmic side</orientation>
    </subcellularLocation>
    <subcellularLocation>
        <location evidence="9">Cytoplasm</location>
    </subcellularLocation>
</comment>
<proteinExistence type="inferred from homology"/>
<feature type="region of interest" description="Disordered" evidence="10">
    <location>
        <begin position="1"/>
        <end position="92"/>
    </location>
</feature>
<feature type="compositionally biased region" description="Basic and acidic residues" evidence="10">
    <location>
        <begin position="71"/>
        <end position="82"/>
    </location>
</feature>
<dbReference type="CDD" id="cd17874">
    <property type="entry name" value="FtsY"/>
    <property type="match status" value="1"/>
</dbReference>
<dbReference type="PROSITE" id="PS00300">
    <property type="entry name" value="SRP54"/>
    <property type="match status" value="1"/>
</dbReference>
<dbReference type="EMBL" id="QFCR01000002">
    <property type="protein sequence ID" value="TNK91049.1"/>
    <property type="molecule type" value="Genomic_DNA"/>
</dbReference>
<dbReference type="InterPro" id="IPR000897">
    <property type="entry name" value="SRP54_GTPase_dom"/>
</dbReference>
<dbReference type="AlphaFoldDB" id="A0A5C4TLK4"/>
<dbReference type="RefSeq" id="WP_139562301.1">
    <property type="nucleotide sequence ID" value="NZ_JARBEV010000002.1"/>
</dbReference>
<evidence type="ECO:0000259" key="11">
    <source>
        <dbReference type="PROSITE" id="PS00300"/>
    </source>
</evidence>
<feature type="domain" description="SRP54-type proteins GTP-binding" evidence="11">
    <location>
        <begin position="361"/>
        <end position="374"/>
    </location>
</feature>
<keyword evidence="7 9" id="KW-0675">Receptor</keyword>
<dbReference type="GO" id="GO:0003924">
    <property type="term" value="F:GTPase activity"/>
    <property type="evidence" value="ECO:0007669"/>
    <property type="project" value="UniProtKB-UniRule"/>
</dbReference>
<evidence type="ECO:0000256" key="3">
    <source>
        <dbReference type="ARBA" id="ARBA00022741"/>
    </source>
</evidence>
<dbReference type="InterPro" id="IPR004390">
    <property type="entry name" value="SR_rcpt_FtsY"/>
</dbReference>
<dbReference type="Proteomes" id="UP000313312">
    <property type="component" value="Unassembled WGS sequence"/>
</dbReference>
<dbReference type="GO" id="GO:0006614">
    <property type="term" value="P:SRP-dependent cotranslational protein targeting to membrane"/>
    <property type="evidence" value="ECO:0007669"/>
    <property type="project" value="InterPro"/>
</dbReference>
<comment type="function">
    <text evidence="9">Involved in targeting and insertion of nascent membrane proteins into the cytoplasmic membrane. Acts as a receptor for the complex formed by the signal recognition particle (SRP) and the ribosome-nascent chain (RNC).</text>
</comment>
<dbReference type="InterPro" id="IPR003593">
    <property type="entry name" value="AAA+_ATPase"/>
</dbReference>
<dbReference type="NCBIfam" id="TIGR00064">
    <property type="entry name" value="ftsY"/>
    <property type="match status" value="1"/>
</dbReference>
<protein>
    <recommendedName>
        <fullName evidence="9">Signal recognition particle receptor FtsY</fullName>
        <shortName evidence="9">SRP receptor</shortName>
        <ecNumber evidence="9">3.6.5.4</ecNumber>
    </recommendedName>
</protein>
<dbReference type="FunFam" id="3.40.50.300:FF:000053">
    <property type="entry name" value="Signal recognition particle receptor FtsY"/>
    <property type="match status" value="1"/>
</dbReference>
<dbReference type="Gene3D" id="1.20.120.140">
    <property type="entry name" value="Signal recognition particle SRP54, nucleotide-binding domain"/>
    <property type="match status" value="1"/>
</dbReference>
<dbReference type="GO" id="GO:0005737">
    <property type="term" value="C:cytoplasm"/>
    <property type="evidence" value="ECO:0007669"/>
    <property type="project" value="UniProtKB-SubCell"/>
</dbReference>
<keyword evidence="2 9" id="KW-0963">Cytoplasm</keyword>